<dbReference type="UniPathway" id="UPA00606"/>
<evidence type="ECO:0000256" key="2">
    <source>
        <dbReference type="ARBA" id="ARBA00005058"/>
    </source>
</evidence>
<evidence type="ECO:0000259" key="9">
    <source>
        <dbReference type="Pfam" id="PF01048"/>
    </source>
</evidence>
<dbReference type="PANTHER" id="PTHR11904">
    <property type="entry name" value="METHYLTHIOADENOSINE/PURINE NUCLEOSIDE PHOSPHORYLASE"/>
    <property type="match status" value="1"/>
</dbReference>
<comment type="function">
    <text evidence="1">The purine nucleoside phosphorylases catalyze the phosphorolytic breakdown of the N-glycosidic bond in the beta-(deoxy)ribonucleoside molecules, with the formation of the corresponding free purine bases and pentose-1-phosphate. Cleaves guanosine, inosine, 2'-deoxyguanosine and 2'-deoxyinosine.</text>
</comment>
<feature type="binding site" evidence="8">
    <location>
        <position position="238"/>
    </location>
    <ligand>
        <name>a purine D-ribonucleoside</name>
        <dbReference type="ChEBI" id="CHEBI:142355"/>
    </ligand>
</feature>
<feature type="binding site" evidence="8">
    <location>
        <position position="29"/>
    </location>
    <ligand>
        <name>phosphate</name>
        <dbReference type="ChEBI" id="CHEBI:43474"/>
    </ligand>
</feature>
<feature type="binding site" evidence="8">
    <location>
        <position position="112"/>
    </location>
    <ligand>
        <name>phosphate</name>
        <dbReference type="ChEBI" id="CHEBI:43474"/>
    </ligand>
</feature>
<proteinExistence type="inferred from homology"/>
<dbReference type="GO" id="GO:0004731">
    <property type="term" value="F:purine-nucleoside phosphorylase activity"/>
    <property type="evidence" value="ECO:0007669"/>
    <property type="project" value="UniProtKB-EC"/>
</dbReference>
<comment type="catalytic activity">
    <reaction evidence="6">
        <text>a purine 2'-deoxy-D-ribonucleoside + phosphate = a purine nucleobase + 2-deoxy-alpha-D-ribose 1-phosphate</text>
        <dbReference type="Rhea" id="RHEA:36431"/>
        <dbReference type="ChEBI" id="CHEBI:26386"/>
        <dbReference type="ChEBI" id="CHEBI:43474"/>
        <dbReference type="ChEBI" id="CHEBI:57259"/>
        <dbReference type="ChEBI" id="CHEBI:142361"/>
        <dbReference type="EC" id="2.4.2.1"/>
    </reaction>
</comment>
<gene>
    <name evidence="10" type="ORF">A4R35_09605</name>
</gene>
<reference evidence="10 11" key="1">
    <citation type="submission" date="2016-08" db="EMBL/GenBank/DDBJ databases">
        <title>Analysis of Carbohydrate Active Enzymes in Thermogemmatispora T81 Reveals Carbohydrate Degradation Ability.</title>
        <authorList>
            <person name="Tomazini A."/>
            <person name="Lal S."/>
            <person name="Stott M."/>
            <person name="Henrissat B."/>
            <person name="Polikarpov I."/>
            <person name="Sparling R."/>
            <person name="Levin D.B."/>
        </authorList>
    </citation>
    <scope>NUCLEOTIDE SEQUENCE [LARGE SCALE GENOMIC DNA]</scope>
    <source>
        <strain evidence="10 11">T81</strain>
    </source>
</reference>
<evidence type="ECO:0000256" key="6">
    <source>
        <dbReference type="ARBA" id="ARBA00048556"/>
    </source>
</evidence>
<dbReference type="InterPro" id="IPR011268">
    <property type="entry name" value="Purine_phosphorylase"/>
</dbReference>
<evidence type="ECO:0000313" key="11">
    <source>
        <dbReference type="Proteomes" id="UP000248706"/>
    </source>
</evidence>
<dbReference type="NCBIfam" id="TIGR01700">
    <property type="entry name" value="PNPH"/>
    <property type="match status" value="1"/>
</dbReference>
<dbReference type="GO" id="GO:0005737">
    <property type="term" value="C:cytoplasm"/>
    <property type="evidence" value="ECO:0007669"/>
    <property type="project" value="TreeGrafter"/>
</dbReference>
<organism evidence="10 11">
    <name type="scientific">Thermogemmatispora tikiterensis</name>
    <dbReference type="NCBI Taxonomy" id="1825093"/>
    <lineage>
        <taxon>Bacteria</taxon>
        <taxon>Bacillati</taxon>
        <taxon>Chloroflexota</taxon>
        <taxon>Ktedonobacteria</taxon>
        <taxon>Thermogemmatisporales</taxon>
        <taxon>Thermogemmatisporaceae</taxon>
        <taxon>Thermogemmatispora</taxon>
    </lineage>
</organism>
<dbReference type="NCBIfam" id="NF006054">
    <property type="entry name" value="PRK08202.1"/>
    <property type="match status" value="1"/>
</dbReference>
<dbReference type="Pfam" id="PF01048">
    <property type="entry name" value="PNP_UDP_1"/>
    <property type="match status" value="1"/>
</dbReference>
<protein>
    <recommendedName>
        <fullName evidence="7">Purine nucleoside phosphorylase</fullName>
        <ecNumber evidence="7">2.4.2.1</ecNumber>
    </recommendedName>
    <alternativeName>
        <fullName evidence="7">Inosine-guanosine phosphorylase</fullName>
    </alternativeName>
</protein>
<evidence type="ECO:0000256" key="8">
    <source>
        <dbReference type="PIRSR" id="PIRSR000477-2"/>
    </source>
</evidence>
<keyword evidence="5 7" id="KW-0808">Transferase</keyword>
<evidence type="ECO:0000256" key="7">
    <source>
        <dbReference type="PIRNR" id="PIRNR000477"/>
    </source>
</evidence>
<name>A0A328VJ35_9CHLR</name>
<feature type="binding site" evidence="8">
    <location>
        <position position="60"/>
    </location>
    <ligand>
        <name>phosphate</name>
        <dbReference type="ChEBI" id="CHEBI:43474"/>
    </ligand>
</feature>
<dbReference type="FunFam" id="3.40.50.1580:FF:000004">
    <property type="entry name" value="Purine nucleoside phosphorylase"/>
    <property type="match status" value="1"/>
</dbReference>
<dbReference type="InterPro" id="IPR000845">
    <property type="entry name" value="Nucleoside_phosphorylase_d"/>
</dbReference>
<comment type="similarity">
    <text evidence="3 7">Belongs to the PNP/MTAP phosphorylase family.</text>
</comment>
<feature type="binding site" evidence="8">
    <location>
        <begin position="80"/>
        <end position="82"/>
    </location>
    <ligand>
        <name>phosphate</name>
        <dbReference type="ChEBI" id="CHEBI:43474"/>
    </ligand>
</feature>
<dbReference type="InterPro" id="IPR011270">
    <property type="entry name" value="Pur_Nuc_Pase_Ino/Guo-sp"/>
</dbReference>
<comment type="caution">
    <text evidence="10">The sequence shown here is derived from an EMBL/GenBank/DDBJ whole genome shotgun (WGS) entry which is preliminary data.</text>
</comment>
<feature type="binding site" evidence="8">
    <location>
        <position position="196"/>
    </location>
    <ligand>
        <name>a purine D-ribonucleoside</name>
        <dbReference type="ChEBI" id="CHEBI:142355"/>
    </ligand>
</feature>
<evidence type="ECO:0000256" key="3">
    <source>
        <dbReference type="ARBA" id="ARBA00006751"/>
    </source>
</evidence>
<evidence type="ECO:0000256" key="4">
    <source>
        <dbReference type="ARBA" id="ARBA00022676"/>
    </source>
</evidence>
<dbReference type="SUPFAM" id="SSF53167">
    <property type="entry name" value="Purine and uridine phosphorylases"/>
    <property type="match status" value="1"/>
</dbReference>
<feature type="domain" description="Nucleoside phosphorylase" evidence="9">
    <location>
        <begin position="23"/>
        <end position="272"/>
    </location>
</feature>
<dbReference type="RefSeq" id="WP_112428829.1">
    <property type="nucleotide sequence ID" value="NZ_MCIF01000002.1"/>
</dbReference>
<dbReference type="AlphaFoldDB" id="A0A328VJ35"/>
<dbReference type="GO" id="GO:0009116">
    <property type="term" value="P:nucleoside metabolic process"/>
    <property type="evidence" value="ECO:0007669"/>
    <property type="project" value="InterPro"/>
</dbReference>
<keyword evidence="4 7" id="KW-0328">Glycosyltransferase</keyword>
<dbReference type="PANTHER" id="PTHR11904:SF9">
    <property type="entry name" value="PURINE NUCLEOSIDE PHOSPHORYLASE-RELATED"/>
    <property type="match status" value="1"/>
</dbReference>
<dbReference type="EC" id="2.4.2.1" evidence="7"/>
<dbReference type="EMBL" id="MCIF01000002">
    <property type="protein sequence ID" value="RAQ95790.1"/>
    <property type="molecule type" value="Genomic_DNA"/>
</dbReference>
<dbReference type="CDD" id="cd09009">
    <property type="entry name" value="PNP-EcPNPII_like"/>
    <property type="match status" value="1"/>
</dbReference>
<comment type="pathway">
    <text evidence="2 7">Purine metabolism; purine nucleoside salvage.</text>
</comment>
<sequence length="292" mass="31088">MLYDQVEEAVAAIRQLSPLVPQVALILGSGLGELAETVEAAAAIPYAQLPHWPSSTVAGHAGRLILGQLEGVALVAMQGRQHLYEGYTPQEVTLPVRVMARLGAQVLVVTNAAGALNPAYQPGDFMLIRDHINLPGLAGWHPLRGPNDERFGVRFPAMTAAYDEELRTLVQKVAGEIPSLRLHEGVYVMVSGPSYETPAELRFLRQIGGDAVGMSTVPEVIVARHMGQRVLGLSLITNSATGTEGQPVDHDEVLAAAAAASSRFVLLLRGVLHELAQILQGRAESASEGEAH</sequence>
<evidence type="ECO:0000313" key="10">
    <source>
        <dbReference type="EMBL" id="RAQ95790.1"/>
    </source>
</evidence>
<evidence type="ECO:0000256" key="1">
    <source>
        <dbReference type="ARBA" id="ARBA00002678"/>
    </source>
</evidence>
<dbReference type="InterPro" id="IPR035994">
    <property type="entry name" value="Nucleoside_phosphorylase_sf"/>
</dbReference>
<dbReference type="OrthoDB" id="1523230at2"/>
<dbReference type="PIRSF" id="PIRSF000477">
    <property type="entry name" value="PurNPase"/>
    <property type="match status" value="1"/>
</dbReference>
<dbReference type="NCBIfam" id="TIGR01697">
    <property type="entry name" value="PNPH-PUNA-XAPA"/>
    <property type="match status" value="1"/>
</dbReference>
<accession>A0A328VJ35</accession>
<dbReference type="Proteomes" id="UP000248706">
    <property type="component" value="Unassembled WGS sequence"/>
</dbReference>
<dbReference type="Gene3D" id="3.40.50.1580">
    <property type="entry name" value="Nucleoside phosphorylase domain"/>
    <property type="match status" value="1"/>
</dbReference>
<keyword evidence="11" id="KW-1185">Reference proteome</keyword>
<feature type="binding site" evidence="8">
    <location>
        <position position="215"/>
    </location>
    <ligand>
        <name>phosphate</name>
        <dbReference type="ChEBI" id="CHEBI:43474"/>
    </ligand>
</feature>
<evidence type="ECO:0000256" key="5">
    <source>
        <dbReference type="ARBA" id="ARBA00022679"/>
    </source>
</evidence>